<evidence type="ECO:0000256" key="1">
    <source>
        <dbReference type="ARBA" id="ARBA00022837"/>
    </source>
</evidence>
<dbReference type="PROSITE" id="PS00018">
    <property type="entry name" value="EF_HAND_1"/>
    <property type="match status" value="3"/>
</dbReference>
<evidence type="ECO:0000259" key="3">
    <source>
        <dbReference type="PROSITE" id="PS50222"/>
    </source>
</evidence>
<comment type="caution">
    <text evidence="4">The sequence shown here is derived from an EMBL/GenBank/DDBJ whole genome shotgun (WGS) entry which is preliminary data.</text>
</comment>
<dbReference type="SMART" id="SM00368">
    <property type="entry name" value="LRR_RI"/>
    <property type="match status" value="5"/>
</dbReference>
<dbReference type="InterPro" id="IPR011992">
    <property type="entry name" value="EF-hand-dom_pair"/>
</dbReference>
<dbReference type="SMART" id="SM00054">
    <property type="entry name" value="EFh"/>
    <property type="match status" value="3"/>
</dbReference>
<dbReference type="CDD" id="cd00051">
    <property type="entry name" value="EFh"/>
    <property type="match status" value="1"/>
</dbReference>
<dbReference type="SUPFAM" id="SSF52047">
    <property type="entry name" value="RNI-like"/>
    <property type="match status" value="1"/>
</dbReference>
<feature type="domain" description="EF-hand" evidence="3">
    <location>
        <begin position="746"/>
        <end position="781"/>
    </location>
</feature>
<dbReference type="OrthoDB" id="120976at2759"/>
<dbReference type="Pfam" id="PF13499">
    <property type="entry name" value="EF-hand_7"/>
    <property type="match status" value="1"/>
</dbReference>
<dbReference type="PROSITE" id="PS50222">
    <property type="entry name" value="EF_HAND_2"/>
    <property type="match status" value="3"/>
</dbReference>
<evidence type="ECO:0000313" key="4">
    <source>
        <dbReference type="EMBL" id="TMW63173.1"/>
    </source>
</evidence>
<reference evidence="4" key="1">
    <citation type="submission" date="2019-03" db="EMBL/GenBank/DDBJ databases">
        <title>Long read genome sequence of the mycoparasitic Pythium oligandrum ATCC 38472 isolated from sugarbeet rhizosphere.</title>
        <authorList>
            <person name="Gaulin E."/>
        </authorList>
    </citation>
    <scope>NUCLEOTIDE SEQUENCE</scope>
    <source>
        <strain evidence="4">ATCC 38472_TT</strain>
    </source>
</reference>
<dbReference type="GO" id="GO:0005509">
    <property type="term" value="F:calcium ion binding"/>
    <property type="evidence" value="ECO:0007669"/>
    <property type="project" value="InterPro"/>
</dbReference>
<gene>
    <name evidence="4" type="ORF">Poli38472_002114</name>
</gene>
<keyword evidence="1" id="KW-0106">Calcium</keyword>
<dbReference type="Gene3D" id="1.10.238.10">
    <property type="entry name" value="EF-hand"/>
    <property type="match status" value="2"/>
</dbReference>
<dbReference type="Pfam" id="PF13202">
    <property type="entry name" value="EF-hand_5"/>
    <property type="match status" value="1"/>
</dbReference>
<dbReference type="InterPro" id="IPR001611">
    <property type="entry name" value="Leu-rich_rpt"/>
</dbReference>
<protein>
    <recommendedName>
        <fullName evidence="3">EF-hand domain-containing protein</fullName>
    </recommendedName>
</protein>
<feature type="compositionally biased region" description="Polar residues" evidence="2">
    <location>
        <begin position="142"/>
        <end position="152"/>
    </location>
</feature>
<dbReference type="Gene3D" id="3.80.10.10">
    <property type="entry name" value="Ribonuclease Inhibitor"/>
    <property type="match status" value="1"/>
</dbReference>
<dbReference type="PANTHER" id="PTHR24114">
    <property type="entry name" value="LEUCINE RICH REPEAT FAMILY PROTEIN"/>
    <property type="match status" value="1"/>
</dbReference>
<dbReference type="InterPro" id="IPR052394">
    <property type="entry name" value="LRR-containing"/>
</dbReference>
<feature type="domain" description="EF-hand" evidence="3">
    <location>
        <begin position="808"/>
        <end position="843"/>
    </location>
</feature>
<feature type="region of interest" description="Disordered" evidence="2">
    <location>
        <begin position="1180"/>
        <end position="1204"/>
    </location>
</feature>
<dbReference type="SUPFAM" id="SSF47473">
    <property type="entry name" value="EF-hand"/>
    <property type="match status" value="1"/>
</dbReference>
<organism evidence="4 5">
    <name type="scientific">Pythium oligandrum</name>
    <name type="common">Mycoparasitic fungus</name>
    <dbReference type="NCBI Taxonomy" id="41045"/>
    <lineage>
        <taxon>Eukaryota</taxon>
        <taxon>Sar</taxon>
        <taxon>Stramenopiles</taxon>
        <taxon>Oomycota</taxon>
        <taxon>Peronosporomycetes</taxon>
        <taxon>Pythiales</taxon>
        <taxon>Pythiaceae</taxon>
        <taxon>Pythium</taxon>
    </lineage>
</organism>
<feature type="region of interest" description="Disordered" evidence="2">
    <location>
        <begin position="88"/>
        <end position="168"/>
    </location>
</feature>
<keyword evidence="5" id="KW-1185">Reference proteome</keyword>
<feature type="compositionally biased region" description="Basic and acidic residues" evidence="2">
    <location>
        <begin position="158"/>
        <end position="167"/>
    </location>
</feature>
<dbReference type="PANTHER" id="PTHR24114:SF2">
    <property type="entry name" value="F-BOX DOMAIN-CONTAINING PROTEIN-RELATED"/>
    <property type="match status" value="1"/>
</dbReference>
<feature type="domain" description="EF-hand" evidence="3">
    <location>
        <begin position="845"/>
        <end position="880"/>
    </location>
</feature>
<evidence type="ECO:0000256" key="2">
    <source>
        <dbReference type="SAM" id="MobiDB-lite"/>
    </source>
</evidence>
<proteinExistence type="predicted"/>
<accession>A0A8K1CIN9</accession>
<evidence type="ECO:0000313" key="5">
    <source>
        <dbReference type="Proteomes" id="UP000794436"/>
    </source>
</evidence>
<dbReference type="InterPro" id="IPR018247">
    <property type="entry name" value="EF_Hand_1_Ca_BS"/>
</dbReference>
<dbReference type="Pfam" id="PF13516">
    <property type="entry name" value="LRR_6"/>
    <property type="match status" value="4"/>
</dbReference>
<sequence length="1442" mass="161285">MKTTPTFHAPASPAYSTAGLRAKVPWYRNSLEDSAITAITDAPLPLVVMDPPFVIPKELRPLGHKRRYLRTIQLIDDPLPSAVADFTDSNSLPSNEVPFPQTLRGDTPKGNPQSKFHRAVTFKDTIRPSSRKHSAKAGFPPQLSSFDEQSGGDQLMSKGERHREGFHRSTRSVGRLLPLSDAGYSHRREEIRDERERCRRLSVEEAQDLINSDFYFGPNARTEFFAQYQRIHSKPYLFVEDPAKSLRANNEDDPYNDTPSTESACVPALPSSGYLQRVARELAPVGSAIAHSDLPTCDKLSPRSQYLTACVTRPYLAVPFIMRKAMTKVFDFSFQSLGDEFIIEFSKCLVNDLPYVEEINVRDNRLSDEGLNALLEAVSEGSTMLHLHRLDISQNEMGSKSAQTLRSYVVSQHCSLRTLLVDNADIDDSECAAFMTAFEKNLSIKELSMTRNCIGKSENLNVVQPNFVTGGEAIAAMLHANLVLVHLDISWNYLRLESSITLARSILENHTLRELNVAYNACGDDGAMMFGEALRCNQCLEVLDLSYNSIGCKGALVLAYALRVNRTLRSLQLNGNNLTRDGGQRLMLAICENKGEQGCEVGLRACNLSSMVSQNRGGVPQGSGKTTGAQQAAPANTEVDFSRFPVCGGTSPRVFNSKEPTGRYILQLRDPYDKMIVMELIRLATFKKGCRFVRVEYRGVNSSGGPSSKMMISLVKRERKATIMPTKLMRRPSSSDGGTSDTEDHLDTIGLDALFEDIDRDQSGSIDRKELMHVLNRIGLFPRMENLSDMLDRFDFNNSGEVQAGEEFSAFFFHAVFQLIDSDDSGKIDANEIEEAFQMLGIEQYDDKEILEAIAMYDISGDGEMEEFEFVAFMRDRLLERIKLQLAASAAGSEQDIAPIDLIDGATQKPWVVPDDGQLEIDFLFEREAFATSEEAYRYCKISQQGIEQLIHNITNLAASKGDMEDLFHVAVHDSEIRFTASQAYQLLEACDNLRSVEKKIASIVMILPQMLTAKEAQILVSRTLTLRQRCRLKAEMGSAYSVILGNPTAHYSFDLSKPKDRAAVTKIAEVAQREKLFSKNKSGRGDTSQHGNWENFRNELLDGECFVLTTAFFHMLPTSGKLSFDYVSTTRPKRGTVPLSERRFQQLIKELQTSIKVSTTSETDEPDGQDHELVENTVEEGADTPTELDTSKHKGSLHQTALSRTLSERTRQTEFWDKKRASVLKKGGWQNLVATAQASFRFSSKNTTKETVALKLVQIESAICDRWLSCAQAAEIVACMPTTFHARPETARLLFSRLIDVGNFHQIVDAMPPDDQYVCAKSLGWLNIFNPMVPERAYSLDLSIWDERETIKLLVALAINEPGENWINQTFSNVRGEPGIPGWKLPVRWEKEDEKDGGGVNRSGYLEMEYYSGADRGCAPVPSFRKTLMSRVLAGTRLYCL</sequence>
<dbReference type="EMBL" id="SPLM01000072">
    <property type="protein sequence ID" value="TMW63173.1"/>
    <property type="molecule type" value="Genomic_DNA"/>
</dbReference>
<name>A0A8K1CIN9_PYTOL</name>
<dbReference type="Proteomes" id="UP000794436">
    <property type="component" value="Unassembled WGS sequence"/>
</dbReference>
<dbReference type="InterPro" id="IPR032675">
    <property type="entry name" value="LRR_dom_sf"/>
</dbReference>
<dbReference type="InterPro" id="IPR002048">
    <property type="entry name" value="EF_hand_dom"/>
</dbReference>